<organism evidence="9 10">
    <name type="scientific">Chitinophaga defluvii</name>
    <dbReference type="NCBI Taxonomy" id="3163343"/>
    <lineage>
        <taxon>Bacteria</taxon>
        <taxon>Pseudomonadati</taxon>
        <taxon>Bacteroidota</taxon>
        <taxon>Chitinophagia</taxon>
        <taxon>Chitinophagales</taxon>
        <taxon>Chitinophagaceae</taxon>
        <taxon>Chitinophaga</taxon>
    </lineage>
</organism>
<dbReference type="PANTHER" id="PTHR30026:SF20">
    <property type="entry name" value="OUTER MEMBRANE PROTEIN TOLC"/>
    <property type="match status" value="1"/>
</dbReference>
<feature type="chain" id="PRO_5046711087" evidence="8">
    <location>
        <begin position="24"/>
        <end position="469"/>
    </location>
</feature>
<dbReference type="PANTHER" id="PTHR30026">
    <property type="entry name" value="OUTER MEMBRANE PROTEIN TOLC"/>
    <property type="match status" value="1"/>
</dbReference>
<comment type="subcellular location">
    <subcellularLocation>
        <location evidence="1">Cell outer membrane</location>
    </subcellularLocation>
</comment>
<evidence type="ECO:0000256" key="2">
    <source>
        <dbReference type="ARBA" id="ARBA00007613"/>
    </source>
</evidence>
<dbReference type="InterPro" id="IPR003423">
    <property type="entry name" value="OMP_efflux"/>
</dbReference>
<evidence type="ECO:0000256" key="6">
    <source>
        <dbReference type="ARBA" id="ARBA00023136"/>
    </source>
</evidence>
<sequence length="469" mass="51691">MNIRKSLGLLVILTGGGIAVAVAQTSPLTLQNALQTGLNNYQSVKAKENYAKAAAANVTATRQEFLPDLNLAAQNSYGTVNGQNGPLFGYKGWSTASSGAALSSQNWNAAFGGIYLANVTWDLVTFGRLHAKVDMAKQQLNTSNADLEQEKFEQQVKIAGAYLNLLAAQRLRKSMEANLHRAQDLQQIIVNRALNGLNAGVDSSIANAEVSKAKLSLIDAQNYEDAQGNKLAEMMDVPPQNFVLDTSFVIKVPAPLLEQQPAVTDIKQQPLLRLYDSRIQLSDANKHFLAKNVMPRLTLVGVFQSRASGFEYDYGAAHPDHFNQGYWNGVHPTVSNYLLGLNLSWTVTDLVRTHTQVARQQYNTEGLKHEYNLVYSRLQHQLELSEQQLANAVRKYREVPAGLKAASDAYLQKSTLYENGLSNIADLSQALYNINRAETDRDIAYNGIWQALLYKAATAGDMQLFLNQL</sequence>
<dbReference type="RefSeq" id="WP_354661589.1">
    <property type="nucleotide sequence ID" value="NZ_JBEXAC010000002.1"/>
</dbReference>
<keyword evidence="10" id="KW-1185">Reference proteome</keyword>
<evidence type="ECO:0000256" key="8">
    <source>
        <dbReference type="SAM" id="SignalP"/>
    </source>
</evidence>
<evidence type="ECO:0000256" key="7">
    <source>
        <dbReference type="ARBA" id="ARBA00023237"/>
    </source>
</evidence>
<evidence type="ECO:0000256" key="4">
    <source>
        <dbReference type="ARBA" id="ARBA00022452"/>
    </source>
</evidence>
<evidence type="ECO:0000256" key="3">
    <source>
        <dbReference type="ARBA" id="ARBA00022448"/>
    </source>
</evidence>
<proteinExistence type="inferred from homology"/>
<gene>
    <name evidence="9" type="ORF">ABR189_16680</name>
</gene>
<accession>A0ABV2T7N0</accession>
<name>A0ABV2T7N0_9BACT</name>
<comment type="similarity">
    <text evidence="2">Belongs to the outer membrane factor (OMF) (TC 1.B.17) family.</text>
</comment>
<protein>
    <submittedName>
        <fullName evidence="9">TolC family protein</fullName>
    </submittedName>
</protein>
<dbReference type="EMBL" id="JBEXAC010000002">
    <property type="protein sequence ID" value="MET6999024.1"/>
    <property type="molecule type" value="Genomic_DNA"/>
</dbReference>
<comment type="caution">
    <text evidence="9">The sequence shown here is derived from an EMBL/GenBank/DDBJ whole genome shotgun (WGS) entry which is preliminary data.</text>
</comment>
<keyword evidence="6" id="KW-0472">Membrane</keyword>
<dbReference type="Proteomes" id="UP001549749">
    <property type="component" value="Unassembled WGS sequence"/>
</dbReference>
<keyword evidence="8" id="KW-0732">Signal</keyword>
<evidence type="ECO:0000256" key="5">
    <source>
        <dbReference type="ARBA" id="ARBA00022692"/>
    </source>
</evidence>
<dbReference type="Gene3D" id="1.20.1600.10">
    <property type="entry name" value="Outer membrane efflux proteins (OEP)"/>
    <property type="match status" value="1"/>
</dbReference>
<dbReference type="InterPro" id="IPR051906">
    <property type="entry name" value="TolC-like"/>
</dbReference>
<keyword evidence="3" id="KW-0813">Transport</keyword>
<dbReference type="SUPFAM" id="SSF56954">
    <property type="entry name" value="Outer membrane efflux proteins (OEP)"/>
    <property type="match status" value="1"/>
</dbReference>
<reference evidence="9 10" key="1">
    <citation type="submission" date="2024-06" db="EMBL/GenBank/DDBJ databases">
        <title>Chitinophaga defluvii sp. nov., isolated from municipal sewage.</title>
        <authorList>
            <person name="Zhang L."/>
        </authorList>
    </citation>
    <scope>NUCLEOTIDE SEQUENCE [LARGE SCALE GENOMIC DNA]</scope>
    <source>
        <strain evidence="9 10">H8</strain>
    </source>
</reference>
<keyword evidence="7" id="KW-0998">Cell outer membrane</keyword>
<keyword evidence="5" id="KW-0812">Transmembrane</keyword>
<keyword evidence="4" id="KW-1134">Transmembrane beta strand</keyword>
<evidence type="ECO:0000256" key="1">
    <source>
        <dbReference type="ARBA" id="ARBA00004442"/>
    </source>
</evidence>
<evidence type="ECO:0000313" key="9">
    <source>
        <dbReference type="EMBL" id="MET6999024.1"/>
    </source>
</evidence>
<evidence type="ECO:0000313" key="10">
    <source>
        <dbReference type="Proteomes" id="UP001549749"/>
    </source>
</evidence>
<feature type="signal peptide" evidence="8">
    <location>
        <begin position="1"/>
        <end position="23"/>
    </location>
</feature>
<dbReference type="Pfam" id="PF02321">
    <property type="entry name" value="OEP"/>
    <property type="match status" value="1"/>
</dbReference>